<dbReference type="AlphaFoldDB" id="A0A376G095"/>
<reference evidence="1 2" key="1">
    <citation type="submission" date="2018-06" db="EMBL/GenBank/DDBJ databases">
        <authorList>
            <consortium name="Pathogen Informatics"/>
            <person name="Doyle S."/>
        </authorList>
    </citation>
    <scope>NUCLEOTIDE SEQUENCE [LARGE SCALE GENOMIC DNA]</scope>
    <source>
        <strain evidence="1 2">NCTC13456</strain>
    </source>
</reference>
<dbReference type="EMBL" id="UFXS01000001">
    <property type="protein sequence ID" value="STD53050.1"/>
    <property type="molecule type" value="Genomic_DNA"/>
</dbReference>
<evidence type="ECO:0000313" key="2">
    <source>
        <dbReference type="Proteomes" id="UP000254737"/>
    </source>
</evidence>
<proteinExistence type="predicted"/>
<evidence type="ECO:0000313" key="1">
    <source>
        <dbReference type="EMBL" id="STD53050.1"/>
    </source>
</evidence>
<sequence>MLYKIKHNQDKFKQHNNLRTMQTHKTIKKLFNEYLPNNYKRQICEDLGLEYNSNMEQKIYRVKVGIIKDNDILNALVDLAIKQKKAERKLLNKIK</sequence>
<accession>A0A376G095</accession>
<gene>
    <name evidence="1" type="ORF">NCTC13456_00268</name>
</gene>
<organism evidence="1 2">
    <name type="scientific">Empedobacter falsenii</name>
    <dbReference type="NCBI Taxonomy" id="343874"/>
    <lineage>
        <taxon>Bacteria</taxon>
        <taxon>Pseudomonadati</taxon>
        <taxon>Bacteroidota</taxon>
        <taxon>Flavobacteriia</taxon>
        <taxon>Flavobacteriales</taxon>
        <taxon>Weeksellaceae</taxon>
        <taxon>Empedobacter</taxon>
    </lineage>
</organism>
<protein>
    <submittedName>
        <fullName evidence="1">Uncharacterized protein</fullName>
    </submittedName>
</protein>
<dbReference type="Proteomes" id="UP000254737">
    <property type="component" value="Unassembled WGS sequence"/>
</dbReference>
<name>A0A376G095_9FLAO</name>